<protein>
    <submittedName>
        <fullName evidence="2">F-box/LRR-repeat protein 20</fullName>
    </submittedName>
</protein>
<dbReference type="eggNOG" id="KOG4341">
    <property type="taxonomic scope" value="Eukaryota"/>
</dbReference>
<organism evidence="2 3">
    <name type="scientific">Cricetulus griseus</name>
    <name type="common">Chinese hamster</name>
    <name type="synonym">Cricetulus barabensis griseus</name>
    <dbReference type="NCBI Taxonomy" id="10029"/>
    <lineage>
        <taxon>Eukaryota</taxon>
        <taxon>Metazoa</taxon>
        <taxon>Chordata</taxon>
        <taxon>Craniata</taxon>
        <taxon>Vertebrata</taxon>
        <taxon>Euteleostomi</taxon>
        <taxon>Mammalia</taxon>
        <taxon>Eutheria</taxon>
        <taxon>Euarchontoglires</taxon>
        <taxon>Glires</taxon>
        <taxon>Rodentia</taxon>
        <taxon>Myomorpha</taxon>
        <taxon>Muroidea</taxon>
        <taxon>Cricetidae</taxon>
        <taxon>Cricetinae</taxon>
        <taxon>Cricetulus</taxon>
    </lineage>
</organism>
<evidence type="ECO:0000313" key="3">
    <source>
        <dbReference type="Proteomes" id="UP000001075"/>
    </source>
</evidence>
<dbReference type="SMART" id="SM00367">
    <property type="entry name" value="LRR_CC"/>
    <property type="match status" value="3"/>
</dbReference>
<dbReference type="InterPro" id="IPR032675">
    <property type="entry name" value="LRR_dom_sf"/>
</dbReference>
<reference evidence="3" key="1">
    <citation type="journal article" date="2011" name="Nat. Biotechnol.">
        <title>The genomic sequence of the Chinese hamster ovary (CHO)-K1 cell line.</title>
        <authorList>
            <person name="Xu X."/>
            <person name="Nagarajan H."/>
            <person name="Lewis N.E."/>
            <person name="Pan S."/>
            <person name="Cai Z."/>
            <person name="Liu X."/>
            <person name="Chen W."/>
            <person name="Xie M."/>
            <person name="Wang W."/>
            <person name="Hammond S."/>
            <person name="Andersen M.R."/>
            <person name="Neff N."/>
            <person name="Passarelli B."/>
            <person name="Koh W."/>
            <person name="Fan H.C."/>
            <person name="Wang J."/>
            <person name="Gui Y."/>
            <person name="Lee K.H."/>
            <person name="Betenbaugh M.J."/>
            <person name="Quake S.R."/>
            <person name="Famili I."/>
            <person name="Palsson B.O."/>
            <person name="Wang J."/>
        </authorList>
    </citation>
    <scope>NUCLEOTIDE SEQUENCE [LARGE SCALE GENOMIC DNA]</scope>
    <source>
        <strain evidence="3">CHO K1 cell line</strain>
    </source>
</reference>
<dbReference type="Gene3D" id="3.80.10.10">
    <property type="entry name" value="Ribonuclease Inhibitor"/>
    <property type="match status" value="1"/>
</dbReference>
<name>G3H5X0_CRIGR</name>
<dbReference type="FunFam" id="3.80.10.10:FF:000060">
    <property type="entry name" value="F-box/LRR-repeat protein 20 isoform 2"/>
    <property type="match status" value="1"/>
</dbReference>
<feature type="compositionally biased region" description="Basic and acidic residues" evidence="1">
    <location>
        <begin position="98"/>
        <end position="107"/>
    </location>
</feature>
<gene>
    <name evidence="2" type="ORF">I79_005715</name>
</gene>
<evidence type="ECO:0000256" key="1">
    <source>
        <dbReference type="SAM" id="MobiDB-lite"/>
    </source>
</evidence>
<feature type="region of interest" description="Disordered" evidence="1">
    <location>
        <begin position="52"/>
        <end position="107"/>
    </location>
</feature>
<dbReference type="Proteomes" id="UP000001075">
    <property type="component" value="Unassembled WGS sequence"/>
</dbReference>
<dbReference type="InterPro" id="IPR006553">
    <property type="entry name" value="Leu-rich_rpt_Cys-con_subtyp"/>
</dbReference>
<dbReference type="SUPFAM" id="SSF52047">
    <property type="entry name" value="RNI-like"/>
    <property type="match status" value="1"/>
</dbReference>
<feature type="compositionally biased region" description="Basic and acidic residues" evidence="1">
    <location>
        <begin position="142"/>
        <end position="151"/>
    </location>
</feature>
<sequence>MTTKVPWANAPAYSLLHACFSRRNGVRVKPHYLSLRRAGRSVRLLAPPAPAFGSQALREPPRSGPPGFPAAPRSAIHRGGGGGGGGCTHGGGPAPTQRRLEKGGKMAPSRDRLLHFGFKATVSERGRELGGQDDVGASSGRRASDSTRAGDCKLKARPGSAWVGACRGVFGAAGRVPAWNVLALDGSNWQRIDLFDFQRDIESLSHCELITDDGIRHLGNGACAHDQLEVIELDNCPLITDASLEHLKSCHSLERIELYDCQQITRAGIKRLRTHLPNIKVHAYFAPVTPPPSVGGSRQRFCRCCIIL</sequence>
<feature type="region of interest" description="Disordered" evidence="1">
    <location>
        <begin position="125"/>
        <end position="151"/>
    </location>
</feature>
<dbReference type="EMBL" id="JH000166">
    <property type="protein sequence ID" value="EGW05288.1"/>
    <property type="molecule type" value="Genomic_DNA"/>
</dbReference>
<dbReference type="AlphaFoldDB" id="G3H5X0"/>
<dbReference type="PaxDb" id="10029-XP_007618498.1"/>
<dbReference type="GlyGen" id="G3H5X0">
    <property type="glycosylation" value="1 site"/>
</dbReference>
<dbReference type="InParanoid" id="G3H5X0"/>
<feature type="compositionally biased region" description="Gly residues" evidence="1">
    <location>
        <begin position="78"/>
        <end position="93"/>
    </location>
</feature>
<proteinExistence type="predicted"/>
<evidence type="ECO:0000313" key="2">
    <source>
        <dbReference type="EMBL" id="EGW05288.1"/>
    </source>
</evidence>
<accession>G3H5X0</accession>
<dbReference type="STRING" id="10029.G3H5X0"/>